<gene>
    <name evidence="3" type="primary">LOC105038830</name>
</gene>
<organism evidence="2 3">
    <name type="scientific">Elaeis guineensis var. tenera</name>
    <name type="common">Oil palm</name>
    <dbReference type="NCBI Taxonomy" id="51953"/>
    <lineage>
        <taxon>Eukaryota</taxon>
        <taxon>Viridiplantae</taxon>
        <taxon>Streptophyta</taxon>
        <taxon>Embryophyta</taxon>
        <taxon>Tracheophyta</taxon>
        <taxon>Spermatophyta</taxon>
        <taxon>Magnoliopsida</taxon>
        <taxon>Liliopsida</taxon>
        <taxon>Arecaceae</taxon>
        <taxon>Arecoideae</taxon>
        <taxon>Cocoseae</taxon>
        <taxon>Elaeidinae</taxon>
        <taxon>Elaeis</taxon>
    </lineage>
</organism>
<sequence>MKEGELGKEVGGDISDDDGGVAADEAMELKNREASTAVEKVEDGIRLHRGGEWGGGTKSGEEAPASNAREEGRGAIDHQRVWRGGGGLEEAQATRGWHGGAADDQGFGTVGRRRHWSHGGGVGRGGTRSGGGTGAEGVVVVA</sequence>
<reference evidence="3" key="1">
    <citation type="submission" date="2025-08" db="UniProtKB">
        <authorList>
            <consortium name="RefSeq"/>
        </authorList>
    </citation>
    <scope>IDENTIFICATION</scope>
</reference>
<feature type="region of interest" description="Disordered" evidence="1">
    <location>
        <begin position="1"/>
        <end position="142"/>
    </location>
</feature>
<feature type="compositionally biased region" description="Basic and acidic residues" evidence="1">
    <location>
        <begin position="27"/>
        <end position="51"/>
    </location>
</feature>
<dbReference type="Proteomes" id="UP000504607">
    <property type="component" value="Chromosome 2"/>
</dbReference>
<name>A0A6I9QTE1_ELAGV</name>
<dbReference type="AlphaFoldDB" id="A0A6I9QTE1"/>
<evidence type="ECO:0000256" key="1">
    <source>
        <dbReference type="SAM" id="MobiDB-lite"/>
    </source>
</evidence>
<dbReference type="InParanoid" id="A0A6I9QTE1"/>
<dbReference type="RefSeq" id="XP_010913039.1">
    <property type="nucleotide sequence ID" value="XM_010914737.1"/>
</dbReference>
<feature type="compositionally biased region" description="Gly residues" evidence="1">
    <location>
        <begin position="118"/>
        <end position="135"/>
    </location>
</feature>
<evidence type="ECO:0000313" key="2">
    <source>
        <dbReference type="Proteomes" id="UP000504607"/>
    </source>
</evidence>
<keyword evidence="2" id="KW-1185">Reference proteome</keyword>
<evidence type="ECO:0000313" key="3">
    <source>
        <dbReference type="RefSeq" id="XP_010913039.1"/>
    </source>
</evidence>
<feature type="compositionally biased region" description="Basic and acidic residues" evidence="1">
    <location>
        <begin position="1"/>
        <end position="11"/>
    </location>
</feature>
<protein>
    <submittedName>
        <fullName evidence="3">Glycine-rich RNA-binding protein 10-like</fullName>
    </submittedName>
</protein>
<feature type="compositionally biased region" description="Basic and acidic residues" evidence="1">
    <location>
        <begin position="68"/>
        <end position="80"/>
    </location>
</feature>
<proteinExistence type="predicted"/>
<accession>A0A6I9QTE1</accession>